<evidence type="ECO:0000313" key="6">
    <source>
        <dbReference type="Proteomes" id="UP001164761"/>
    </source>
</evidence>
<dbReference type="GO" id="GO:0016746">
    <property type="term" value="F:acyltransferase activity"/>
    <property type="evidence" value="ECO:0007669"/>
    <property type="project" value="UniProtKB-KW"/>
</dbReference>
<evidence type="ECO:0000256" key="3">
    <source>
        <dbReference type="ARBA" id="ARBA00038502"/>
    </source>
</evidence>
<dbReference type="RefSeq" id="WP_268006649.1">
    <property type="nucleotide sequence ID" value="NZ_CP104067.1"/>
</dbReference>
<sequence length="191" mass="21700">MPTFPANDVLLRPLFEVPVDEVVRLYIDNRTFLKPFEPPRPDAYFTRGGQRELLDTAERLWQGGSAYTFAICRRAENDQPSSMVGRLTLSNIVRGAWHSCTVGYFVSQRCNGQGIATQALSHAVDFAFQTAELHRVQAAIMPRNKASIRVVEKVGFHCEGLAKYYLNINGIWENHAIYSVTQELWPPRSRN</sequence>
<dbReference type="PANTHER" id="PTHR43792:SF8">
    <property type="entry name" value="[RIBOSOMAL PROTEIN US5]-ALANINE N-ACETYLTRANSFERASE"/>
    <property type="match status" value="1"/>
</dbReference>
<reference evidence="5" key="1">
    <citation type="submission" date="2022-08" db="EMBL/GenBank/DDBJ databases">
        <title>Alicyclobacillus fastidiosus DSM 17978, complete genome.</title>
        <authorList>
            <person name="Wang Q."/>
            <person name="Cai R."/>
            <person name="Wang Z."/>
        </authorList>
    </citation>
    <scope>NUCLEOTIDE SEQUENCE</scope>
    <source>
        <strain evidence="5">DSM 17978</strain>
    </source>
</reference>
<dbReference type="SUPFAM" id="SSF55729">
    <property type="entry name" value="Acyl-CoA N-acyltransferases (Nat)"/>
    <property type="match status" value="1"/>
</dbReference>
<evidence type="ECO:0000313" key="5">
    <source>
        <dbReference type="EMBL" id="WAH42774.1"/>
    </source>
</evidence>
<feature type="domain" description="N-acetyltransferase" evidence="4">
    <location>
        <begin position="9"/>
        <end position="178"/>
    </location>
</feature>
<dbReference type="InterPro" id="IPR016181">
    <property type="entry name" value="Acyl_CoA_acyltransferase"/>
</dbReference>
<dbReference type="Pfam" id="PF13302">
    <property type="entry name" value="Acetyltransf_3"/>
    <property type="match status" value="1"/>
</dbReference>
<dbReference type="Gene3D" id="3.40.630.30">
    <property type="match status" value="1"/>
</dbReference>
<keyword evidence="2 5" id="KW-0012">Acyltransferase</keyword>
<evidence type="ECO:0000256" key="2">
    <source>
        <dbReference type="ARBA" id="ARBA00023315"/>
    </source>
</evidence>
<name>A0ABY6ZIS4_9BACL</name>
<evidence type="ECO:0000259" key="4">
    <source>
        <dbReference type="PROSITE" id="PS51186"/>
    </source>
</evidence>
<keyword evidence="1 5" id="KW-0808">Transferase</keyword>
<accession>A0ABY6ZIS4</accession>
<dbReference type="EMBL" id="CP104067">
    <property type="protein sequence ID" value="WAH42774.1"/>
    <property type="molecule type" value="Genomic_DNA"/>
</dbReference>
<dbReference type="InterPro" id="IPR051531">
    <property type="entry name" value="N-acetyltransferase"/>
</dbReference>
<proteinExistence type="inferred from homology"/>
<keyword evidence="6" id="KW-1185">Reference proteome</keyword>
<dbReference type="Proteomes" id="UP001164761">
    <property type="component" value="Chromosome"/>
</dbReference>
<gene>
    <name evidence="5" type="ORF">NZD89_04905</name>
</gene>
<comment type="similarity">
    <text evidence="3">Belongs to the acetyltransferase family. RimJ subfamily.</text>
</comment>
<protein>
    <submittedName>
        <fullName evidence="5">GNAT family N-acetyltransferase</fullName>
        <ecNumber evidence="5">2.3.1.-</ecNumber>
    </submittedName>
</protein>
<dbReference type="PROSITE" id="PS51186">
    <property type="entry name" value="GNAT"/>
    <property type="match status" value="1"/>
</dbReference>
<evidence type="ECO:0000256" key="1">
    <source>
        <dbReference type="ARBA" id="ARBA00022679"/>
    </source>
</evidence>
<dbReference type="EC" id="2.3.1.-" evidence="5"/>
<dbReference type="InterPro" id="IPR000182">
    <property type="entry name" value="GNAT_dom"/>
</dbReference>
<organism evidence="5 6">
    <name type="scientific">Alicyclobacillus fastidiosus</name>
    <dbReference type="NCBI Taxonomy" id="392011"/>
    <lineage>
        <taxon>Bacteria</taxon>
        <taxon>Bacillati</taxon>
        <taxon>Bacillota</taxon>
        <taxon>Bacilli</taxon>
        <taxon>Bacillales</taxon>
        <taxon>Alicyclobacillaceae</taxon>
        <taxon>Alicyclobacillus</taxon>
    </lineage>
</organism>
<dbReference type="PANTHER" id="PTHR43792">
    <property type="entry name" value="GNAT FAMILY, PUTATIVE (AFU_ORTHOLOGUE AFUA_3G00765)-RELATED-RELATED"/>
    <property type="match status" value="1"/>
</dbReference>